<organism evidence="1">
    <name type="scientific">Oryza meridionalis</name>
    <dbReference type="NCBI Taxonomy" id="40149"/>
    <lineage>
        <taxon>Eukaryota</taxon>
        <taxon>Viridiplantae</taxon>
        <taxon>Streptophyta</taxon>
        <taxon>Embryophyta</taxon>
        <taxon>Tracheophyta</taxon>
        <taxon>Spermatophyta</taxon>
        <taxon>Magnoliopsida</taxon>
        <taxon>Liliopsida</taxon>
        <taxon>Poales</taxon>
        <taxon>Poaceae</taxon>
        <taxon>BOP clade</taxon>
        <taxon>Oryzoideae</taxon>
        <taxon>Oryzeae</taxon>
        <taxon>Oryzinae</taxon>
        <taxon>Oryza</taxon>
    </lineage>
</organism>
<name>A0A0E0CV65_9ORYZ</name>
<keyword evidence="2" id="KW-1185">Reference proteome</keyword>
<dbReference type="AlphaFoldDB" id="A0A0E0CV65"/>
<evidence type="ECO:0000313" key="2">
    <source>
        <dbReference type="Proteomes" id="UP000008021"/>
    </source>
</evidence>
<sequence>MPHQLPSSSPQASHIQRATTCRAAAVQTLWAAVTETLGATGSGNGGPRGYSGNKPRGVADGWVAVAANTTTLDWDVVVAAATMAGKDWVLVTVTYARGWVVTMSMAAGCKVPPRCAISNGVEACGNRVDTTTYWKKARILFWIHKMGLTTTSSSSPPIPMMKSTTTEVEEKDDRIQDYGKVVEKGGGIQDCGETEENVSGIQDCREVEEKGSVRYVVAATWCTHILEGYSLLPRGVGSSFESSGLIPDLDDEGGDLIVDWSVDFVPMKMVHDGFALQG</sequence>
<evidence type="ECO:0000313" key="1">
    <source>
        <dbReference type="EnsemblPlants" id="OMERI03G03520.1"/>
    </source>
</evidence>
<dbReference type="EnsemblPlants" id="OMERI03G03520.1">
    <property type="protein sequence ID" value="OMERI03G03520.1"/>
    <property type="gene ID" value="OMERI03G03520"/>
</dbReference>
<proteinExistence type="predicted"/>
<reference evidence="1" key="2">
    <citation type="submission" date="2018-05" db="EMBL/GenBank/DDBJ databases">
        <title>OmerRS3 (Oryza meridionalis Reference Sequence Version 3).</title>
        <authorList>
            <person name="Zhang J."/>
            <person name="Kudrna D."/>
            <person name="Lee S."/>
            <person name="Talag J."/>
            <person name="Welchert J."/>
            <person name="Wing R.A."/>
        </authorList>
    </citation>
    <scope>NUCLEOTIDE SEQUENCE [LARGE SCALE GENOMIC DNA]</scope>
    <source>
        <strain evidence="1">cv. OR44</strain>
    </source>
</reference>
<dbReference type="STRING" id="40149.A0A0E0CV65"/>
<dbReference type="Gramene" id="OMERI03G03520.1">
    <property type="protein sequence ID" value="OMERI03G03520.1"/>
    <property type="gene ID" value="OMERI03G03520"/>
</dbReference>
<dbReference type="HOGENOM" id="CLU_087434_0_0_1"/>
<protein>
    <submittedName>
        <fullName evidence="1">Uncharacterized protein</fullName>
    </submittedName>
</protein>
<reference evidence="1" key="1">
    <citation type="submission" date="2015-04" db="UniProtKB">
        <authorList>
            <consortium name="EnsemblPlants"/>
        </authorList>
    </citation>
    <scope>IDENTIFICATION</scope>
</reference>
<dbReference type="Proteomes" id="UP000008021">
    <property type="component" value="Chromosome 3"/>
</dbReference>
<accession>A0A0E0CV65</accession>